<evidence type="ECO:0000313" key="3">
    <source>
        <dbReference type="Proteomes" id="UP001597419"/>
    </source>
</evidence>
<sequence>MTVRKPRHRSRWLGTARVAQTAWFFGNLYEGVVGIPQLLADARPRRSSGLLAAGSPVRYFAPTGPAALGSTALALSRCWRSGADRRVIVANAACVVSAAALSGYLIRTVNARLLASGEPLPEPERHRLVTTWHAVNGIRLAALAGALASLSRVITNDRGPRPE</sequence>
<keyword evidence="3" id="KW-1185">Reference proteome</keyword>
<organism evidence="2 3">
    <name type="scientific">Amycolatopsis samaneae</name>
    <dbReference type="NCBI Taxonomy" id="664691"/>
    <lineage>
        <taxon>Bacteria</taxon>
        <taxon>Bacillati</taxon>
        <taxon>Actinomycetota</taxon>
        <taxon>Actinomycetes</taxon>
        <taxon>Pseudonocardiales</taxon>
        <taxon>Pseudonocardiaceae</taxon>
        <taxon>Amycolatopsis</taxon>
    </lineage>
</organism>
<dbReference type="EMBL" id="JBHUKU010000004">
    <property type="protein sequence ID" value="MFD2458645.1"/>
    <property type="molecule type" value="Genomic_DNA"/>
</dbReference>
<keyword evidence="1" id="KW-0812">Transmembrane</keyword>
<comment type="caution">
    <text evidence="2">The sequence shown here is derived from an EMBL/GenBank/DDBJ whole genome shotgun (WGS) entry which is preliminary data.</text>
</comment>
<protein>
    <submittedName>
        <fullName evidence="2">DUF1772 domain-containing protein</fullName>
    </submittedName>
</protein>
<accession>A0ABW5GEC5</accession>
<reference evidence="3" key="1">
    <citation type="journal article" date="2019" name="Int. J. Syst. Evol. Microbiol.">
        <title>The Global Catalogue of Microorganisms (GCM) 10K type strain sequencing project: providing services to taxonomists for standard genome sequencing and annotation.</title>
        <authorList>
            <consortium name="The Broad Institute Genomics Platform"/>
            <consortium name="The Broad Institute Genome Sequencing Center for Infectious Disease"/>
            <person name="Wu L."/>
            <person name="Ma J."/>
        </authorList>
    </citation>
    <scope>NUCLEOTIDE SEQUENCE [LARGE SCALE GENOMIC DNA]</scope>
    <source>
        <strain evidence="3">CGMCC 4.7643</strain>
    </source>
</reference>
<dbReference type="RefSeq" id="WP_345387629.1">
    <property type="nucleotide sequence ID" value="NZ_BAABHG010000002.1"/>
</dbReference>
<keyword evidence="1" id="KW-1133">Transmembrane helix</keyword>
<evidence type="ECO:0000313" key="2">
    <source>
        <dbReference type="EMBL" id="MFD2458645.1"/>
    </source>
</evidence>
<proteinExistence type="predicted"/>
<name>A0ABW5GEC5_9PSEU</name>
<keyword evidence="1" id="KW-0472">Membrane</keyword>
<gene>
    <name evidence="2" type="ORF">ACFSYJ_08540</name>
</gene>
<feature type="transmembrane region" description="Helical" evidence="1">
    <location>
        <begin position="87"/>
        <end position="106"/>
    </location>
</feature>
<evidence type="ECO:0000256" key="1">
    <source>
        <dbReference type="SAM" id="Phobius"/>
    </source>
</evidence>
<dbReference type="Proteomes" id="UP001597419">
    <property type="component" value="Unassembled WGS sequence"/>
</dbReference>